<organism evidence="1 2">
    <name type="scientific">Adhaeretor mobilis</name>
    <dbReference type="NCBI Taxonomy" id="1930276"/>
    <lineage>
        <taxon>Bacteria</taxon>
        <taxon>Pseudomonadati</taxon>
        <taxon>Planctomycetota</taxon>
        <taxon>Planctomycetia</taxon>
        <taxon>Pirellulales</taxon>
        <taxon>Lacipirellulaceae</taxon>
        <taxon>Adhaeretor</taxon>
    </lineage>
</organism>
<evidence type="ECO:0000313" key="2">
    <source>
        <dbReference type="Proteomes" id="UP000319852"/>
    </source>
</evidence>
<protein>
    <recommendedName>
        <fullName evidence="3">Alpha/beta hydrolase</fullName>
    </recommendedName>
</protein>
<dbReference type="Proteomes" id="UP000319852">
    <property type="component" value="Chromosome"/>
</dbReference>
<dbReference type="InterPro" id="IPR029058">
    <property type="entry name" value="AB_hydrolase_fold"/>
</dbReference>
<reference evidence="1 2" key="1">
    <citation type="submission" date="2019-02" db="EMBL/GenBank/DDBJ databases">
        <title>Deep-cultivation of Planctomycetes and their phenomic and genomic characterization uncovers novel biology.</title>
        <authorList>
            <person name="Wiegand S."/>
            <person name="Jogler M."/>
            <person name="Boedeker C."/>
            <person name="Pinto D."/>
            <person name="Vollmers J."/>
            <person name="Rivas-Marin E."/>
            <person name="Kohn T."/>
            <person name="Peeters S.H."/>
            <person name="Heuer A."/>
            <person name="Rast P."/>
            <person name="Oberbeckmann S."/>
            <person name="Bunk B."/>
            <person name="Jeske O."/>
            <person name="Meyerdierks A."/>
            <person name="Storesund J.E."/>
            <person name="Kallscheuer N."/>
            <person name="Luecker S."/>
            <person name="Lage O.M."/>
            <person name="Pohl T."/>
            <person name="Merkel B.J."/>
            <person name="Hornburger P."/>
            <person name="Mueller R.-W."/>
            <person name="Bruemmer F."/>
            <person name="Labrenz M."/>
            <person name="Spormann A.M."/>
            <person name="Op den Camp H."/>
            <person name="Overmann J."/>
            <person name="Amann R."/>
            <person name="Jetten M.S.M."/>
            <person name="Mascher T."/>
            <person name="Medema M.H."/>
            <person name="Devos D.P."/>
            <person name="Kaster A.-K."/>
            <person name="Ovreas L."/>
            <person name="Rohde M."/>
            <person name="Galperin M.Y."/>
            <person name="Jogler C."/>
        </authorList>
    </citation>
    <scope>NUCLEOTIDE SEQUENCE [LARGE SCALE GENOMIC DNA]</scope>
    <source>
        <strain evidence="1 2">HG15A2</strain>
    </source>
</reference>
<evidence type="ECO:0000313" key="1">
    <source>
        <dbReference type="EMBL" id="QDS97097.1"/>
    </source>
</evidence>
<dbReference type="AlphaFoldDB" id="A0A517MQP4"/>
<evidence type="ECO:0008006" key="3">
    <source>
        <dbReference type="Google" id="ProtNLM"/>
    </source>
</evidence>
<gene>
    <name evidence="1" type="ORF">HG15A2_03570</name>
</gene>
<dbReference type="KEGG" id="amob:HG15A2_03570"/>
<dbReference type="RefSeq" id="WP_218932259.1">
    <property type="nucleotide sequence ID" value="NZ_CP036263.1"/>
</dbReference>
<name>A0A517MQP4_9BACT</name>
<dbReference type="SUPFAM" id="SSF53474">
    <property type="entry name" value="alpha/beta-Hydrolases"/>
    <property type="match status" value="1"/>
</dbReference>
<sequence>MLPRPEPASPDSEQFAARIAAAGEIYNDANVAAIYCVHGTFAGTDTFGMLTELARYAPALGEGLQHARKRVFDFFARETGNYTPRFAKDFETALSGRLSRKWPIPVHLFNWSGLNNHIGRADGAIRLLIQLADHATNTPEALDHPLRPRFQLWGHSHGGNVLALLANLLAAGEKARGHFFTHSQRYYKSWNSKDVSLPAWEQARAILADGAHPLRSWKVDYVTFGTPLRYAWPESTDKLLSFVNHRPEATPLRATSSSEKGDANYLGPQQFHPLQLACATAGDYVHQVGIAGTNFPPVPFALRMLLADLSLAKLLEADLESEWLLSRIHHGRRVAGSGTTLLVDYHDQGLRPWHHILGHAVYTRRQWLALHCEEVARVFYA</sequence>
<accession>A0A517MQP4</accession>
<dbReference type="EMBL" id="CP036263">
    <property type="protein sequence ID" value="QDS97097.1"/>
    <property type="molecule type" value="Genomic_DNA"/>
</dbReference>
<proteinExistence type="predicted"/>
<keyword evidence="2" id="KW-1185">Reference proteome</keyword>